<evidence type="ECO:0000259" key="8">
    <source>
        <dbReference type="PROSITE" id="PS50110"/>
    </source>
</evidence>
<dbReference type="CDD" id="cd06170">
    <property type="entry name" value="LuxR_C_like"/>
    <property type="match status" value="1"/>
</dbReference>
<dbReference type="SMART" id="SM00448">
    <property type="entry name" value="REC"/>
    <property type="match status" value="1"/>
</dbReference>
<dbReference type="Gene3D" id="3.40.50.2300">
    <property type="match status" value="1"/>
</dbReference>
<evidence type="ECO:0000256" key="1">
    <source>
        <dbReference type="ARBA" id="ARBA00004496"/>
    </source>
</evidence>
<proteinExistence type="predicted"/>
<keyword evidence="2 6" id="KW-0597">Phosphoprotein</keyword>
<dbReference type="SUPFAM" id="SSF52172">
    <property type="entry name" value="CheY-like"/>
    <property type="match status" value="1"/>
</dbReference>
<keyword evidence="4 9" id="KW-0238">DNA-binding</keyword>
<dbReference type="AlphaFoldDB" id="A0AA91TSR4"/>
<keyword evidence="3" id="KW-0805">Transcription regulation</keyword>
<dbReference type="InterPro" id="IPR016032">
    <property type="entry name" value="Sig_transdc_resp-reg_C-effctor"/>
</dbReference>
<feature type="modified residue" description="4-aspartylphosphate" evidence="6">
    <location>
        <position position="54"/>
    </location>
</feature>
<evidence type="ECO:0000256" key="2">
    <source>
        <dbReference type="ARBA" id="ARBA00022553"/>
    </source>
</evidence>
<dbReference type="PANTHER" id="PTHR43214">
    <property type="entry name" value="TWO-COMPONENT RESPONSE REGULATOR"/>
    <property type="match status" value="1"/>
</dbReference>
<name>A0AA91TSR4_NIACI</name>
<evidence type="ECO:0000259" key="7">
    <source>
        <dbReference type="PROSITE" id="PS50043"/>
    </source>
</evidence>
<dbReference type="InterPro" id="IPR039420">
    <property type="entry name" value="WalR-like"/>
</dbReference>
<dbReference type="GO" id="GO:0005737">
    <property type="term" value="C:cytoplasm"/>
    <property type="evidence" value="ECO:0007669"/>
    <property type="project" value="UniProtKB-SubCell"/>
</dbReference>
<evidence type="ECO:0000313" key="9">
    <source>
        <dbReference type="EMBL" id="PAD83384.1"/>
    </source>
</evidence>
<dbReference type="PRINTS" id="PR00038">
    <property type="entry name" value="HTHLUXR"/>
</dbReference>
<dbReference type="PROSITE" id="PS50110">
    <property type="entry name" value="RESPONSE_REGULATORY"/>
    <property type="match status" value="1"/>
</dbReference>
<keyword evidence="5" id="KW-0804">Transcription</keyword>
<evidence type="ECO:0000256" key="5">
    <source>
        <dbReference type="ARBA" id="ARBA00023163"/>
    </source>
</evidence>
<dbReference type="GO" id="GO:0000160">
    <property type="term" value="P:phosphorelay signal transduction system"/>
    <property type="evidence" value="ECO:0007669"/>
    <property type="project" value="InterPro"/>
</dbReference>
<gene>
    <name evidence="9" type="ORF">CHH57_09820</name>
</gene>
<dbReference type="Proteomes" id="UP000216961">
    <property type="component" value="Unassembled WGS sequence"/>
</dbReference>
<dbReference type="SUPFAM" id="SSF46894">
    <property type="entry name" value="C-terminal effector domain of the bipartite response regulators"/>
    <property type="match status" value="1"/>
</dbReference>
<dbReference type="InterPro" id="IPR011006">
    <property type="entry name" value="CheY-like_superfamily"/>
</dbReference>
<sequence length="214" mass="24284">MIRVLIAEDQAIVRNGLKMIIEQEEDIKVVAEAENGKEVLLLLEKTIVDIVLMDIRMPIMDGMEATKQIRQQFPHIKILILTTFNDEDYAIKAFQEGANGFLLKTTDNTTLVNSIKSCLSGGMSIHDQVAAKLMPKLLKKENMPEKERDQTVVLTTREIEILKKIGQGKTNKEISRELLLSVGTIKNHITQILAKLELRDRTQLAIYAVRNDYI</sequence>
<dbReference type="InterPro" id="IPR001789">
    <property type="entry name" value="Sig_transdc_resp-reg_receiver"/>
</dbReference>
<evidence type="ECO:0000256" key="6">
    <source>
        <dbReference type="PROSITE-ProRule" id="PRU00169"/>
    </source>
</evidence>
<evidence type="ECO:0000313" key="10">
    <source>
        <dbReference type="Proteomes" id="UP000216961"/>
    </source>
</evidence>
<evidence type="ECO:0000256" key="3">
    <source>
        <dbReference type="ARBA" id="ARBA00023015"/>
    </source>
</evidence>
<comment type="caution">
    <text evidence="9">The sequence shown here is derived from an EMBL/GenBank/DDBJ whole genome shotgun (WGS) entry which is preliminary data.</text>
</comment>
<dbReference type="Pfam" id="PF00196">
    <property type="entry name" value="GerE"/>
    <property type="match status" value="1"/>
</dbReference>
<reference evidence="9 10" key="1">
    <citation type="submission" date="2017-07" db="EMBL/GenBank/DDBJ databases">
        <title>Isolation and whole genome analysis of endospore-forming bacteria from heroin.</title>
        <authorList>
            <person name="Kalinowski J."/>
            <person name="Ahrens B."/>
            <person name="Al-Dilaimi A."/>
            <person name="Winkler A."/>
            <person name="Wibberg D."/>
            <person name="Schleenbecker U."/>
            <person name="Ruckert C."/>
            <person name="Wolfel R."/>
            <person name="Grass G."/>
        </authorList>
    </citation>
    <scope>NUCLEOTIDE SEQUENCE [LARGE SCALE GENOMIC DNA]</scope>
    <source>
        <strain evidence="9 10">7521-2</strain>
    </source>
</reference>
<dbReference type="GO" id="GO:0003677">
    <property type="term" value="F:DNA binding"/>
    <property type="evidence" value="ECO:0007669"/>
    <property type="project" value="UniProtKB-KW"/>
</dbReference>
<organism evidence="9 10">
    <name type="scientific">Niallia circulans</name>
    <name type="common">Bacillus circulans</name>
    <dbReference type="NCBI Taxonomy" id="1397"/>
    <lineage>
        <taxon>Bacteria</taxon>
        <taxon>Bacillati</taxon>
        <taxon>Bacillota</taxon>
        <taxon>Bacilli</taxon>
        <taxon>Bacillales</taxon>
        <taxon>Bacillaceae</taxon>
        <taxon>Niallia</taxon>
    </lineage>
</organism>
<protein>
    <submittedName>
        <fullName evidence="9">DNA-binding response regulator</fullName>
    </submittedName>
</protein>
<dbReference type="Pfam" id="PF00072">
    <property type="entry name" value="Response_reg"/>
    <property type="match status" value="1"/>
</dbReference>
<dbReference type="GO" id="GO:0006355">
    <property type="term" value="P:regulation of DNA-templated transcription"/>
    <property type="evidence" value="ECO:0007669"/>
    <property type="project" value="InterPro"/>
</dbReference>
<feature type="domain" description="HTH luxR-type" evidence="7">
    <location>
        <begin position="147"/>
        <end position="212"/>
    </location>
</feature>
<dbReference type="PROSITE" id="PS50043">
    <property type="entry name" value="HTH_LUXR_2"/>
    <property type="match status" value="1"/>
</dbReference>
<dbReference type="CDD" id="cd17535">
    <property type="entry name" value="REC_NarL-like"/>
    <property type="match status" value="1"/>
</dbReference>
<dbReference type="InterPro" id="IPR058245">
    <property type="entry name" value="NreC/VraR/RcsB-like_REC"/>
</dbReference>
<dbReference type="InterPro" id="IPR000792">
    <property type="entry name" value="Tscrpt_reg_LuxR_C"/>
</dbReference>
<evidence type="ECO:0000256" key="4">
    <source>
        <dbReference type="ARBA" id="ARBA00023125"/>
    </source>
</evidence>
<dbReference type="SMART" id="SM00421">
    <property type="entry name" value="HTH_LUXR"/>
    <property type="match status" value="1"/>
</dbReference>
<dbReference type="EMBL" id="NPBQ01000061">
    <property type="protein sequence ID" value="PAD83384.1"/>
    <property type="molecule type" value="Genomic_DNA"/>
</dbReference>
<accession>A0AA91TSR4</accession>
<comment type="subcellular location">
    <subcellularLocation>
        <location evidence="1">Cytoplasm</location>
    </subcellularLocation>
</comment>
<dbReference type="RefSeq" id="WP_095330072.1">
    <property type="nucleotide sequence ID" value="NZ_CP026033.1"/>
</dbReference>
<dbReference type="PANTHER" id="PTHR43214:SF40">
    <property type="entry name" value="TRANSCRIPTIONAL REGULATORY PROTEIN LNRK"/>
    <property type="match status" value="1"/>
</dbReference>
<feature type="domain" description="Response regulatory" evidence="8">
    <location>
        <begin position="3"/>
        <end position="119"/>
    </location>
</feature>